<protein>
    <submittedName>
        <fullName evidence="3">DUF3810 domain-containing protein</fullName>
    </submittedName>
</protein>
<organism evidence="3 4">
    <name type="scientific">Candidatus Lachnoclostridium stercorigallinarum</name>
    <dbReference type="NCBI Taxonomy" id="2838634"/>
    <lineage>
        <taxon>Bacteria</taxon>
        <taxon>Bacillati</taxon>
        <taxon>Bacillota</taxon>
        <taxon>Clostridia</taxon>
        <taxon>Lachnospirales</taxon>
        <taxon>Lachnospiraceae</taxon>
    </lineage>
</organism>
<reference evidence="3" key="1">
    <citation type="journal article" date="2021" name="PeerJ">
        <title>Extensive microbial diversity within the chicken gut microbiome revealed by metagenomics and culture.</title>
        <authorList>
            <person name="Gilroy R."/>
            <person name="Ravi A."/>
            <person name="Getino M."/>
            <person name="Pursley I."/>
            <person name="Horton D.L."/>
            <person name="Alikhan N.F."/>
            <person name="Baker D."/>
            <person name="Gharbi K."/>
            <person name="Hall N."/>
            <person name="Watson M."/>
            <person name="Adriaenssens E.M."/>
            <person name="Foster-Nyarko E."/>
            <person name="Jarju S."/>
            <person name="Secka A."/>
            <person name="Antonio M."/>
            <person name="Oren A."/>
            <person name="Chaudhuri R.R."/>
            <person name="La Ragione R."/>
            <person name="Hildebrand F."/>
            <person name="Pallen M.J."/>
        </authorList>
    </citation>
    <scope>NUCLEOTIDE SEQUENCE</scope>
    <source>
        <strain evidence="3">ChiBcec1-1093</strain>
    </source>
</reference>
<name>A0A9D2K4E4_9FIRM</name>
<dbReference type="InterPro" id="IPR024294">
    <property type="entry name" value="DUF3810"/>
</dbReference>
<evidence type="ECO:0000313" key="3">
    <source>
        <dbReference type="EMBL" id="HIZ78246.1"/>
    </source>
</evidence>
<evidence type="ECO:0000313" key="4">
    <source>
        <dbReference type="Proteomes" id="UP000824101"/>
    </source>
</evidence>
<keyword evidence="2" id="KW-0812">Transmembrane</keyword>
<dbReference type="Proteomes" id="UP000824101">
    <property type="component" value="Unassembled WGS sequence"/>
</dbReference>
<accession>A0A9D2K4E4</accession>
<sequence>MDIKFSYFCQKYPWKEKEEIRYNTGSGPGRRGGKSGVRPSRPYAAKRGDIVETEKLTEDKEIIIGQKERDRTGEKRPRRRDFRYLLSGGICLAAAAALLAAARKLPGFADWYTVHIYPLWVGLVGRIFGFLPFSAAEIGMYLLIAGAAFYLVRHWRRPLRIAGRAVFLAGILLLSYSLNCGINYYCVPFSSYLAYGTEGRTVEELEELCRYLAEKANEYADCAGQGLTPEEYAQEGIRAMTALGEEYSRLSGYYPRPKYLTVPWILSVQQLAGIYSPFTVEANYNNAMISYNIPHTICHELSHLKGFMREDEANFIGFLACLESERREFLYSGYVMGWIYAGNALAAADPESYVQVRELLKEEIQADLEANNRFWDQYEGKVAEVAEAVNDTYLKANDQEHGVASYGMVVDLMLAWFEETVK</sequence>
<evidence type="ECO:0000256" key="1">
    <source>
        <dbReference type="SAM" id="MobiDB-lite"/>
    </source>
</evidence>
<feature type="transmembrane region" description="Helical" evidence="2">
    <location>
        <begin position="127"/>
        <end position="152"/>
    </location>
</feature>
<dbReference type="EMBL" id="DXBC01000009">
    <property type="protein sequence ID" value="HIZ78246.1"/>
    <property type="molecule type" value="Genomic_DNA"/>
</dbReference>
<feature type="transmembrane region" description="Helical" evidence="2">
    <location>
        <begin position="84"/>
        <end position="102"/>
    </location>
</feature>
<keyword evidence="2" id="KW-0472">Membrane</keyword>
<dbReference type="AlphaFoldDB" id="A0A9D2K4E4"/>
<gene>
    <name evidence="3" type="ORF">IAA17_00435</name>
</gene>
<dbReference type="Pfam" id="PF12725">
    <property type="entry name" value="DUF3810"/>
    <property type="match status" value="1"/>
</dbReference>
<feature type="transmembrane region" description="Helical" evidence="2">
    <location>
        <begin position="164"/>
        <end position="185"/>
    </location>
</feature>
<feature type="region of interest" description="Disordered" evidence="1">
    <location>
        <begin position="21"/>
        <end position="42"/>
    </location>
</feature>
<keyword evidence="2" id="KW-1133">Transmembrane helix</keyword>
<comment type="caution">
    <text evidence="3">The sequence shown here is derived from an EMBL/GenBank/DDBJ whole genome shotgun (WGS) entry which is preliminary data.</text>
</comment>
<evidence type="ECO:0000256" key="2">
    <source>
        <dbReference type="SAM" id="Phobius"/>
    </source>
</evidence>
<proteinExistence type="predicted"/>
<reference evidence="3" key="2">
    <citation type="submission" date="2021-04" db="EMBL/GenBank/DDBJ databases">
        <authorList>
            <person name="Gilroy R."/>
        </authorList>
    </citation>
    <scope>NUCLEOTIDE SEQUENCE</scope>
    <source>
        <strain evidence="3">ChiBcec1-1093</strain>
    </source>
</reference>